<evidence type="ECO:0000256" key="4">
    <source>
        <dbReference type="ARBA" id="ARBA00022475"/>
    </source>
</evidence>
<evidence type="ECO:0000256" key="2">
    <source>
        <dbReference type="ARBA" id="ARBA00005417"/>
    </source>
</evidence>
<dbReference type="Gene3D" id="3.40.50.300">
    <property type="entry name" value="P-loop containing nucleotide triphosphate hydrolases"/>
    <property type="match status" value="1"/>
</dbReference>
<dbReference type="GO" id="GO:0005524">
    <property type="term" value="F:ATP binding"/>
    <property type="evidence" value="ECO:0007669"/>
    <property type="project" value="UniProtKB-KW"/>
</dbReference>
<dbReference type="CDD" id="cd03257">
    <property type="entry name" value="ABC_NikE_OppD_transporters"/>
    <property type="match status" value="1"/>
</dbReference>
<dbReference type="SUPFAM" id="SSF52540">
    <property type="entry name" value="P-loop containing nucleoside triphosphate hydrolases"/>
    <property type="match status" value="1"/>
</dbReference>
<dbReference type="GO" id="GO:0005886">
    <property type="term" value="C:plasma membrane"/>
    <property type="evidence" value="ECO:0007669"/>
    <property type="project" value="UniProtKB-SubCell"/>
</dbReference>
<dbReference type="PROSITE" id="PS00211">
    <property type="entry name" value="ABC_TRANSPORTER_1"/>
    <property type="match status" value="1"/>
</dbReference>
<dbReference type="Pfam" id="PF00005">
    <property type="entry name" value="ABC_tran"/>
    <property type="match status" value="1"/>
</dbReference>
<dbReference type="SMART" id="SM00382">
    <property type="entry name" value="AAA"/>
    <property type="match status" value="1"/>
</dbReference>
<dbReference type="AlphaFoldDB" id="A0A266LQJ9"/>
<dbReference type="Proteomes" id="UP000216113">
    <property type="component" value="Unassembled WGS sequence"/>
</dbReference>
<organism evidence="11 12">
    <name type="scientific">Pseudomonas fragi</name>
    <dbReference type="NCBI Taxonomy" id="296"/>
    <lineage>
        <taxon>Bacteria</taxon>
        <taxon>Pseudomonadati</taxon>
        <taxon>Pseudomonadota</taxon>
        <taxon>Gammaproteobacteria</taxon>
        <taxon>Pseudomonadales</taxon>
        <taxon>Pseudomonadaceae</taxon>
        <taxon>Pseudomonas</taxon>
    </lineage>
</organism>
<evidence type="ECO:0000256" key="5">
    <source>
        <dbReference type="ARBA" id="ARBA00022519"/>
    </source>
</evidence>
<accession>A0A266LQJ9</accession>
<reference evidence="11 12" key="1">
    <citation type="submission" date="2017-08" db="EMBL/GenBank/DDBJ databases">
        <title>Genomic and metabolic characterisation of spoilage-associated Pseudomonas species.</title>
        <authorList>
            <person name="Stanborough T."/>
            <person name="Fegan N."/>
            <person name="Powell S.M."/>
            <person name="Singh T."/>
            <person name="Tamplin M.L."/>
            <person name="Chandry P.S."/>
        </authorList>
    </citation>
    <scope>NUCLEOTIDE SEQUENCE [LARGE SCALE GENOMIC DNA]</scope>
    <source>
        <strain evidence="11 12">F1820</strain>
    </source>
</reference>
<comment type="subcellular location">
    <subcellularLocation>
        <location evidence="1">Cell inner membrane</location>
        <topology evidence="1">Peripheral membrane protein</topology>
    </subcellularLocation>
</comment>
<evidence type="ECO:0000256" key="9">
    <source>
        <dbReference type="ARBA" id="ARBA00023136"/>
    </source>
</evidence>
<evidence type="ECO:0000259" key="10">
    <source>
        <dbReference type="PROSITE" id="PS50893"/>
    </source>
</evidence>
<evidence type="ECO:0000256" key="1">
    <source>
        <dbReference type="ARBA" id="ARBA00004417"/>
    </source>
</evidence>
<dbReference type="PANTHER" id="PTHR43297">
    <property type="entry name" value="OLIGOPEPTIDE TRANSPORT ATP-BINDING PROTEIN APPD"/>
    <property type="match status" value="1"/>
</dbReference>
<dbReference type="EMBL" id="NQKL01000026">
    <property type="protein sequence ID" value="OZY39585.1"/>
    <property type="molecule type" value="Genomic_DNA"/>
</dbReference>
<sequence>MKQTLVIRGLTLKHRQRTLVDRVELTLKAGQVHALVGASGSGKSLTSLGILDLLPPGVHSSGASLLLDGQTVDAAQLRGRQVALVLQNPRSAFNPVRSLRQHALETLHVRGLQGLEAEQLIQATLHEVGLHDDQRVLDSFAFQLSGGMLQRMMIALALLADSRFLLADEPTSDLDVVAQARFLDLLQRLVEQRNLGVLLITHDMGVVARCADQVSVMAHGRIVEQADVHQLFNAPQSQEARTLLAAHHSLTMESCAP</sequence>
<keyword evidence="6" id="KW-0547">Nucleotide-binding</keyword>
<evidence type="ECO:0000313" key="11">
    <source>
        <dbReference type="EMBL" id="OZY39585.1"/>
    </source>
</evidence>
<dbReference type="InterPro" id="IPR050388">
    <property type="entry name" value="ABC_Ni/Peptide_Import"/>
</dbReference>
<dbReference type="RefSeq" id="WP_095031050.1">
    <property type="nucleotide sequence ID" value="NZ_NQKL01000026.1"/>
</dbReference>
<dbReference type="InterPro" id="IPR017871">
    <property type="entry name" value="ABC_transporter-like_CS"/>
</dbReference>
<keyword evidence="8" id="KW-1278">Translocase</keyword>
<protein>
    <submittedName>
        <fullName evidence="11">Nickel import ATP-binding protein NikD</fullName>
    </submittedName>
</protein>
<keyword evidence="7 11" id="KW-0067">ATP-binding</keyword>
<feature type="domain" description="ABC transporter" evidence="10">
    <location>
        <begin position="5"/>
        <end position="244"/>
    </location>
</feature>
<dbReference type="InterPro" id="IPR003593">
    <property type="entry name" value="AAA+_ATPase"/>
</dbReference>
<evidence type="ECO:0000313" key="12">
    <source>
        <dbReference type="Proteomes" id="UP000216113"/>
    </source>
</evidence>
<keyword evidence="4" id="KW-1003">Cell membrane</keyword>
<dbReference type="InterPro" id="IPR003439">
    <property type="entry name" value="ABC_transporter-like_ATP-bd"/>
</dbReference>
<keyword evidence="5" id="KW-0997">Cell inner membrane</keyword>
<dbReference type="PANTHER" id="PTHR43297:SF14">
    <property type="entry name" value="ATPASE AAA-TYPE CORE DOMAIN-CONTAINING PROTEIN"/>
    <property type="match status" value="1"/>
</dbReference>
<evidence type="ECO:0000256" key="3">
    <source>
        <dbReference type="ARBA" id="ARBA00022448"/>
    </source>
</evidence>
<evidence type="ECO:0000256" key="7">
    <source>
        <dbReference type="ARBA" id="ARBA00022840"/>
    </source>
</evidence>
<dbReference type="PROSITE" id="PS50893">
    <property type="entry name" value="ABC_TRANSPORTER_2"/>
    <property type="match status" value="1"/>
</dbReference>
<comment type="similarity">
    <text evidence="2">Belongs to the ABC transporter superfamily.</text>
</comment>
<dbReference type="GO" id="GO:0016887">
    <property type="term" value="F:ATP hydrolysis activity"/>
    <property type="evidence" value="ECO:0007669"/>
    <property type="project" value="InterPro"/>
</dbReference>
<evidence type="ECO:0000256" key="8">
    <source>
        <dbReference type="ARBA" id="ARBA00022967"/>
    </source>
</evidence>
<comment type="caution">
    <text evidence="11">The sequence shown here is derived from an EMBL/GenBank/DDBJ whole genome shotgun (WGS) entry which is preliminary data.</text>
</comment>
<name>A0A266LQJ9_PSEFR</name>
<evidence type="ECO:0000256" key="6">
    <source>
        <dbReference type="ARBA" id="ARBA00022741"/>
    </source>
</evidence>
<gene>
    <name evidence="11" type="primary">nikD</name>
    <name evidence="11" type="ORF">CJF43_22500</name>
</gene>
<proteinExistence type="inferred from homology"/>
<keyword evidence="3" id="KW-0813">Transport</keyword>
<dbReference type="InterPro" id="IPR027417">
    <property type="entry name" value="P-loop_NTPase"/>
</dbReference>
<keyword evidence="9" id="KW-0472">Membrane</keyword>